<keyword evidence="3" id="KW-0238">DNA-binding</keyword>
<evidence type="ECO:0000256" key="6">
    <source>
        <dbReference type="SAM" id="MobiDB-lite"/>
    </source>
</evidence>
<accession>A0A5B6WYI5</accession>
<evidence type="ECO:0000313" key="8">
    <source>
        <dbReference type="EMBL" id="KAA3485777.1"/>
    </source>
</evidence>
<dbReference type="EMBL" id="SMMG02000001">
    <property type="protein sequence ID" value="KAA3485777.1"/>
    <property type="molecule type" value="Genomic_DNA"/>
</dbReference>
<comment type="caution">
    <text evidence="8">The sequence shown here is derived from an EMBL/GenBank/DDBJ whole genome shotgun (WGS) entry which is preliminary data.</text>
</comment>
<dbReference type="GO" id="GO:0003677">
    <property type="term" value="F:DNA binding"/>
    <property type="evidence" value="ECO:0007669"/>
    <property type="project" value="UniProtKB-KW"/>
</dbReference>
<gene>
    <name evidence="8" type="ORF">EPI10_029768</name>
</gene>
<feature type="compositionally biased region" description="Low complexity" evidence="6">
    <location>
        <begin position="53"/>
        <end position="64"/>
    </location>
</feature>
<keyword evidence="2" id="KW-0805">Transcription regulation</keyword>
<dbReference type="PROSITE" id="PS50982">
    <property type="entry name" value="MBD"/>
    <property type="match status" value="1"/>
</dbReference>
<dbReference type="GO" id="GO:0005634">
    <property type="term" value="C:nucleus"/>
    <property type="evidence" value="ECO:0007669"/>
    <property type="project" value="UniProtKB-SubCell"/>
</dbReference>
<name>A0A5B6WYI5_9ROSI</name>
<sequence>MSDPVQTSPADLPSDPLLKPGAFIDVNGQRKQAEPTKARNGSIPNGSQPETPSRGSVNSSSSADSKVKRRVVAPETWLPPGWLIEDRVRTSGATAGLVDKYYVDPTSGRKFRSKKEVLYFLENGSPQPKRKKGTELPGSEVPSTGNSPGQKQKKSAKKQKPLNFDFINVPEKVDWFLTDACSDSWTPFLGNDLVPESTKQDWATAFTSLTVKKSSQAIIHQELYWGNLLEEVEWYKVNTDGVRMLETGHASSGGVIRDDHGRWKKRFA</sequence>
<feature type="compositionally biased region" description="Polar residues" evidence="6">
    <location>
        <begin position="42"/>
        <end position="51"/>
    </location>
</feature>
<evidence type="ECO:0000256" key="4">
    <source>
        <dbReference type="ARBA" id="ARBA00023163"/>
    </source>
</evidence>
<proteinExistence type="predicted"/>
<dbReference type="PANTHER" id="PTHR12396:SF46">
    <property type="entry name" value="METHYL-CPG-BINDING DOMAIN-CONTAINING PROTEIN 6"/>
    <property type="match status" value="1"/>
</dbReference>
<protein>
    <submittedName>
        <fullName evidence="8">Methyl-CpG-binding domain-containing protein 5-like</fullName>
    </submittedName>
</protein>
<evidence type="ECO:0000256" key="5">
    <source>
        <dbReference type="ARBA" id="ARBA00023242"/>
    </source>
</evidence>
<dbReference type="PANTHER" id="PTHR12396">
    <property type="entry name" value="METHYL-CPG BINDING PROTEIN, MBD"/>
    <property type="match status" value="1"/>
</dbReference>
<dbReference type="SUPFAM" id="SSF54171">
    <property type="entry name" value="DNA-binding domain"/>
    <property type="match status" value="1"/>
</dbReference>
<dbReference type="AlphaFoldDB" id="A0A5B6WYI5"/>
<dbReference type="InterPro" id="IPR016177">
    <property type="entry name" value="DNA-bd_dom_sf"/>
</dbReference>
<organism evidence="8 9">
    <name type="scientific">Gossypium australe</name>
    <dbReference type="NCBI Taxonomy" id="47621"/>
    <lineage>
        <taxon>Eukaryota</taxon>
        <taxon>Viridiplantae</taxon>
        <taxon>Streptophyta</taxon>
        <taxon>Embryophyta</taxon>
        <taxon>Tracheophyta</taxon>
        <taxon>Spermatophyta</taxon>
        <taxon>Magnoliopsida</taxon>
        <taxon>eudicotyledons</taxon>
        <taxon>Gunneridae</taxon>
        <taxon>Pentapetalae</taxon>
        <taxon>rosids</taxon>
        <taxon>malvids</taxon>
        <taxon>Malvales</taxon>
        <taxon>Malvaceae</taxon>
        <taxon>Malvoideae</taxon>
        <taxon>Gossypium</taxon>
    </lineage>
</organism>
<evidence type="ECO:0000256" key="3">
    <source>
        <dbReference type="ARBA" id="ARBA00023125"/>
    </source>
</evidence>
<dbReference type="InterPro" id="IPR001739">
    <property type="entry name" value="Methyl_CpG_DNA-bd"/>
</dbReference>
<keyword evidence="4" id="KW-0804">Transcription</keyword>
<keyword evidence="9" id="KW-1185">Reference proteome</keyword>
<dbReference type="Gene3D" id="3.30.890.10">
    <property type="entry name" value="Methyl-cpg-binding Protein 2, Chain A"/>
    <property type="match status" value="1"/>
</dbReference>
<evidence type="ECO:0000259" key="7">
    <source>
        <dbReference type="PROSITE" id="PS50982"/>
    </source>
</evidence>
<evidence type="ECO:0000256" key="1">
    <source>
        <dbReference type="ARBA" id="ARBA00004123"/>
    </source>
</evidence>
<feature type="region of interest" description="Disordered" evidence="6">
    <location>
        <begin position="1"/>
        <end position="72"/>
    </location>
</feature>
<dbReference type="Proteomes" id="UP000325315">
    <property type="component" value="Unassembled WGS sequence"/>
</dbReference>
<reference evidence="8" key="1">
    <citation type="submission" date="2019-08" db="EMBL/GenBank/DDBJ databases">
        <authorList>
            <person name="Liu F."/>
        </authorList>
    </citation>
    <scope>NUCLEOTIDE SEQUENCE [LARGE SCALE GENOMIC DNA]</scope>
    <source>
        <strain evidence="8">PA1801</strain>
        <tissue evidence="8">Leaf</tissue>
    </source>
</reference>
<dbReference type="OrthoDB" id="10072024at2759"/>
<keyword evidence="5" id="KW-0539">Nucleus</keyword>
<feature type="domain" description="MBD" evidence="7">
    <location>
        <begin position="68"/>
        <end position="141"/>
    </location>
</feature>
<dbReference type="Pfam" id="PF01429">
    <property type="entry name" value="MBD"/>
    <property type="match status" value="1"/>
</dbReference>
<evidence type="ECO:0000256" key="2">
    <source>
        <dbReference type="ARBA" id="ARBA00023015"/>
    </source>
</evidence>
<evidence type="ECO:0000313" key="9">
    <source>
        <dbReference type="Proteomes" id="UP000325315"/>
    </source>
</evidence>
<comment type="subcellular location">
    <subcellularLocation>
        <location evidence="1">Nucleus</location>
    </subcellularLocation>
</comment>
<feature type="region of interest" description="Disordered" evidence="6">
    <location>
        <begin position="122"/>
        <end position="158"/>
    </location>
</feature>